<comment type="caution">
    <text evidence="1">The sequence shown here is derived from an EMBL/GenBank/DDBJ whole genome shotgun (WGS) entry which is preliminary data.</text>
</comment>
<keyword evidence="2" id="KW-1185">Reference proteome</keyword>
<sequence>MIFGAFGNPGYTPCSSANGVWVAKTRSEYTEILSSALAAVAGQLKLRIYAHNGATVSWHGTDYNQLTSSGAMYISR</sequence>
<dbReference type="Proteomes" id="UP001500713">
    <property type="component" value="Unassembled WGS sequence"/>
</dbReference>
<accession>A0ABP3KYM4</accession>
<evidence type="ECO:0000313" key="2">
    <source>
        <dbReference type="Proteomes" id="UP001500713"/>
    </source>
</evidence>
<protein>
    <submittedName>
        <fullName evidence="1">Uncharacterized protein</fullName>
    </submittedName>
</protein>
<dbReference type="EMBL" id="BAAAEM010000003">
    <property type="protein sequence ID" value="GAA0488131.1"/>
    <property type="molecule type" value="Genomic_DNA"/>
</dbReference>
<evidence type="ECO:0000313" key="1">
    <source>
        <dbReference type="EMBL" id="GAA0488131.1"/>
    </source>
</evidence>
<name>A0ABP3KYM4_9SPHN</name>
<gene>
    <name evidence="1" type="ORF">GCM10009096_33870</name>
</gene>
<organism evidence="1 2">
    <name type="scientific">Parasphingorhabdus litoris</name>
    <dbReference type="NCBI Taxonomy" id="394733"/>
    <lineage>
        <taxon>Bacteria</taxon>
        <taxon>Pseudomonadati</taxon>
        <taxon>Pseudomonadota</taxon>
        <taxon>Alphaproteobacteria</taxon>
        <taxon>Sphingomonadales</taxon>
        <taxon>Sphingomonadaceae</taxon>
        <taxon>Parasphingorhabdus</taxon>
    </lineage>
</organism>
<reference evidence="2" key="1">
    <citation type="journal article" date="2019" name="Int. J. Syst. Evol. Microbiol.">
        <title>The Global Catalogue of Microorganisms (GCM) 10K type strain sequencing project: providing services to taxonomists for standard genome sequencing and annotation.</title>
        <authorList>
            <consortium name="The Broad Institute Genomics Platform"/>
            <consortium name="The Broad Institute Genome Sequencing Center for Infectious Disease"/>
            <person name="Wu L."/>
            <person name="Ma J."/>
        </authorList>
    </citation>
    <scope>NUCLEOTIDE SEQUENCE [LARGE SCALE GENOMIC DNA]</scope>
    <source>
        <strain evidence="2">JCM 14162</strain>
    </source>
</reference>
<proteinExistence type="predicted"/>